<dbReference type="RefSeq" id="WP_158866002.1">
    <property type="nucleotide sequence ID" value="NZ_CP046401.1"/>
</dbReference>
<dbReference type="Proteomes" id="UP000428260">
    <property type="component" value="Chromosome"/>
</dbReference>
<evidence type="ECO:0000313" key="1">
    <source>
        <dbReference type="EMBL" id="QGY44168.1"/>
    </source>
</evidence>
<gene>
    <name evidence="1" type="ORF">GM418_11005</name>
</gene>
<keyword evidence="2" id="KW-1185">Reference proteome</keyword>
<accession>A0A6I6JSV9</accession>
<dbReference type="KEGG" id="mcos:GM418_11005"/>
<proteinExistence type="predicted"/>
<dbReference type="EMBL" id="CP046401">
    <property type="protein sequence ID" value="QGY44168.1"/>
    <property type="molecule type" value="Genomic_DNA"/>
</dbReference>
<sequence length="76" mass="9277">MKVEFNYVTFNEMQETIEKFKEFRERYINVAAGRWKINDDNLELERINLVLEVEDVLEELLDGLREYEIENPLHQD</sequence>
<evidence type="ECO:0000313" key="2">
    <source>
        <dbReference type="Proteomes" id="UP000428260"/>
    </source>
</evidence>
<protein>
    <submittedName>
        <fullName evidence="1">Uncharacterized protein</fullName>
    </submittedName>
</protein>
<dbReference type="AlphaFoldDB" id="A0A6I6JSV9"/>
<name>A0A6I6JSV9_9BACT</name>
<organism evidence="1 2">
    <name type="scientific">Maribellus comscasis</name>
    <dbReference type="NCBI Taxonomy" id="2681766"/>
    <lineage>
        <taxon>Bacteria</taxon>
        <taxon>Pseudomonadati</taxon>
        <taxon>Bacteroidota</taxon>
        <taxon>Bacteroidia</taxon>
        <taxon>Marinilabiliales</taxon>
        <taxon>Prolixibacteraceae</taxon>
        <taxon>Maribellus</taxon>
    </lineage>
</organism>
<reference evidence="1 2" key="1">
    <citation type="submission" date="2019-11" db="EMBL/GenBank/DDBJ databases">
        <authorList>
            <person name="Zheng R.K."/>
            <person name="Sun C.M."/>
        </authorList>
    </citation>
    <scope>NUCLEOTIDE SEQUENCE [LARGE SCALE GENOMIC DNA]</scope>
    <source>
        <strain evidence="1 2">WC007</strain>
    </source>
</reference>